<reference evidence="1" key="1">
    <citation type="submission" date="2021-02" db="EMBL/GenBank/DDBJ databases">
        <authorList>
            <consortium name="DOE Joint Genome Institute"/>
            <person name="Ahrendt S."/>
            <person name="Looney B.P."/>
            <person name="Miyauchi S."/>
            <person name="Morin E."/>
            <person name="Drula E."/>
            <person name="Courty P.E."/>
            <person name="Chicoki N."/>
            <person name="Fauchery L."/>
            <person name="Kohler A."/>
            <person name="Kuo A."/>
            <person name="Labutti K."/>
            <person name="Pangilinan J."/>
            <person name="Lipzen A."/>
            <person name="Riley R."/>
            <person name="Andreopoulos W."/>
            <person name="He G."/>
            <person name="Johnson J."/>
            <person name="Barry K.W."/>
            <person name="Grigoriev I.V."/>
            <person name="Nagy L."/>
            <person name="Hibbett D."/>
            <person name="Henrissat B."/>
            <person name="Matheny P.B."/>
            <person name="Labbe J."/>
            <person name="Martin F."/>
        </authorList>
    </citation>
    <scope>NUCLEOTIDE SEQUENCE</scope>
    <source>
        <strain evidence="1">FP105234-sp</strain>
    </source>
</reference>
<protein>
    <submittedName>
        <fullName evidence="1">Uncharacterized protein</fullName>
    </submittedName>
</protein>
<reference evidence="1" key="2">
    <citation type="journal article" date="2022" name="New Phytol.">
        <title>Evolutionary transition to the ectomycorrhizal habit in the genomes of a hyperdiverse lineage of mushroom-forming fungi.</title>
        <authorList>
            <person name="Looney B."/>
            <person name="Miyauchi S."/>
            <person name="Morin E."/>
            <person name="Drula E."/>
            <person name="Courty P.E."/>
            <person name="Kohler A."/>
            <person name="Kuo A."/>
            <person name="LaButti K."/>
            <person name="Pangilinan J."/>
            <person name="Lipzen A."/>
            <person name="Riley R."/>
            <person name="Andreopoulos W."/>
            <person name="He G."/>
            <person name="Johnson J."/>
            <person name="Nolan M."/>
            <person name="Tritt A."/>
            <person name="Barry K.W."/>
            <person name="Grigoriev I.V."/>
            <person name="Nagy L.G."/>
            <person name="Hibbett D."/>
            <person name="Henrissat B."/>
            <person name="Matheny P.B."/>
            <person name="Labbe J."/>
            <person name="Martin F.M."/>
        </authorList>
    </citation>
    <scope>NUCLEOTIDE SEQUENCE</scope>
    <source>
        <strain evidence="1">FP105234-sp</strain>
    </source>
</reference>
<organism evidence="1 2">
    <name type="scientific">Auriscalpium vulgare</name>
    <dbReference type="NCBI Taxonomy" id="40419"/>
    <lineage>
        <taxon>Eukaryota</taxon>
        <taxon>Fungi</taxon>
        <taxon>Dikarya</taxon>
        <taxon>Basidiomycota</taxon>
        <taxon>Agaricomycotina</taxon>
        <taxon>Agaricomycetes</taxon>
        <taxon>Russulales</taxon>
        <taxon>Auriscalpiaceae</taxon>
        <taxon>Auriscalpium</taxon>
    </lineage>
</organism>
<name>A0ACB8RP03_9AGAM</name>
<evidence type="ECO:0000313" key="2">
    <source>
        <dbReference type="Proteomes" id="UP000814033"/>
    </source>
</evidence>
<dbReference type="Proteomes" id="UP000814033">
    <property type="component" value="Unassembled WGS sequence"/>
</dbReference>
<evidence type="ECO:0000313" key="1">
    <source>
        <dbReference type="EMBL" id="KAI0045984.1"/>
    </source>
</evidence>
<proteinExistence type="predicted"/>
<accession>A0ACB8RP03</accession>
<comment type="caution">
    <text evidence="1">The sequence shown here is derived from an EMBL/GenBank/DDBJ whole genome shotgun (WGS) entry which is preliminary data.</text>
</comment>
<dbReference type="EMBL" id="MU275937">
    <property type="protein sequence ID" value="KAI0045984.1"/>
    <property type="molecule type" value="Genomic_DNA"/>
</dbReference>
<sequence length="226" mass="24670">MAHTESSLSPDERNIHFVSDTTRDTDPALALFCLAPASEILSAMESMVHQRCAWGIEDPLVGLLVEPVSFAGQVIVAWPGDDPTGAVNFASGSIFHLDAPADTLRLFRFLLRLSCDQLHRCGEIAVDNVPRVRSQVSAGTIDLWRTGDEHSSYQDRIYAWLNEASKSGCPDFSRSPTDSHSLSPPSTNYSMAGGRLTRSKSGVGQIESVECVSRRAFRGEQLCSLQ</sequence>
<gene>
    <name evidence="1" type="ORF">FA95DRAFT_73075</name>
</gene>
<keyword evidence="2" id="KW-1185">Reference proteome</keyword>